<name>A0A699YMZ4_HAELA</name>
<keyword evidence="1" id="KW-0812">Transmembrane</keyword>
<feature type="non-terminal residue" evidence="2">
    <location>
        <position position="110"/>
    </location>
</feature>
<dbReference type="EMBL" id="BLLF01000358">
    <property type="protein sequence ID" value="GFH10911.1"/>
    <property type="molecule type" value="Genomic_DNA"/>
</dbReference>
<comment type="caution">
    <text evidence="2">The sequence shown here is derived from an EMBL/GenBank/DDBJ whole genome shotgun (WGS) entry which is preliminary data.</text>
</comment>
<organism evidence="2 3">
    <name type="scientific">Haematococcus lacustris</name>
    <name type="common">Green alga</name>
    <name type="synonym">Haematococcus pluvialis</name>
    <dbReference type="NCBI Taxonomy" id="44745"/>
    <lineage>
        <taxon>Eukaryota</taxon>
        <taxon>Viridiplantae</taxon>
        <taxon>Chlorophyta</taxon>
        <taxon>core chlorophytes</taxon>
        <taxon>Chlorophyceae</taxon>
        <taxon>CS clade</taxon>
        <taxon>Chlamydomonadales</taxon>
        <taxon>Haematococcaceae</taxon>
        <taxon>Haematococcus</taxon>
    </lineage>
</organism>
<evidence type="ECO:0000313" key="3">
    <source>
        <dbReference type="Proteomes" id="UP000485058"/>
    </source>
</evidence>
<gene>
    <name evidence="2" type="ORF">HaLaN_06315</name>
</gene>
<evidence type="ECO:0000313" key="2">
    <source>
        <dbReference type="EMBL" id="GFH10911.1"/>
    </source>
</evidence>
<reference evidence="2 3" key="1">
    <citation type="submission" date="2020-02" db="EMBL/GenBank/DDBJ databases">
        <title>Draft genome sequence of Haematococcus lacustris strain NIES-144.</title>
        <authorList>
            <person name="Morimoto D."/>
            <person name="Nakagawa S."/>
            <person name="Yoshida T."/>
            <person name="Sawayama S."/>
        </authorList>
    </citation>
    <scope>NUCLEOTIDE SEQUENCE [LARGE SCALE GENOMIC DNA]</scope>
    <source>
        <strain evidence="2 3">NIES-144</strain>
    </source>
</reference>
<feature type="transmembrane region" description="Helical" evidence="1">
    <location>
        <begin position="41"/>
        <end position="63"/>
    </location>
</feature>
<dbReference type="AlphaFoldDB" id="A0A699YMZ4"/>
<keyword evidence="3" id="KW-1185">Reference proteome</keyword>
<keyword evidence="1" id="KW-1133">Transmembrane helix</keyword>
<feature type="non-terminal residue" evidence="2">
    <location>
        <position position="1"/>
    </location>
</feature>
<keyword evidence="1" id="KW-0472">Membrane</keyword>
<protein>
    <submittedName>
        <fullName evidence="2">Uncharacterized protein</fullName>
    </submittedName>
</protein>
<accession>A0A699YMZ4</accession>
<evidence type="ECO:0000256" key="1">
    <source>
        <dbReference type="SAM" id="Phobius"/>
    </source>
</evidence>
<sequence>MRDCLEDAQSFSGAVKRALEDELRDPRTPLEYLAPRPVRLALCYCCAASCGLALLLGIVSLVTASPSLDSLVTSSEGALSDPLRNLLVNALGLAAFVGLARADAAAGEAR</sequence>
<feature type="transmembrane region" description="Helical" evidence="1">
    <location>
        <begin position="83"/>
        <end position="102"/>
    </location>
</feature>
<proteinExistence type="predicted"/>
<dbReference type="Proteomes" id="UP000485058">
    <property type="component" value="Unassembled WGS sequence"/>
</dbReference>